<keyword evidence="2" id="KW-1185">Reference proteome</keyword>
<accession>A0ABQ4KN11</accession>
<evidence type="ECO:0000313" key="1">
    <source>
        <dbReference type="EMBL" id="GIN58742.1"/>
    </source>
</evidence>
<reference evidence="1 2" key="1">
    <citation type="submission" date="2021-03" db="EMBL/GenBank/DDBJ databases">
        <title>Antimicrobial resistance genes in bacteria isolated from Japanese honey, and their potential for conferring macrolide and lincosamide resistance in the American foulbrood pathogen Paenibacillus larvae.</title>
        <authorList>
            <person name="Okamoto M."/>
            <person name="Kumagai M."/>
            <person name="Kanamori H."/>
            <person name="Takamatsu D."/>
        </authorList>
    </citation>
    <scope>NUCLEOTIDE SEQUENCE [LARGE SCALE GENOMIC DNA]</scope>
    <source>
        <strain evidence="1 2">J8TS2</strain>
    </source>
</reference>
<organism evidence="1 2">
    <name type="scientific">Lederbergia ruris</name>
    <dbReference type="NCBI Taxonomy" id="217495"/>
    <lineage>
        <taxon>Bacteria</taxon>
        <taxon>Bacillati</taxon>
        <taxon>Bacillota</taxon>
        <taxon>Bacilli</taxon>
        <taxon>Bacillales</taxon>
        <taxon>Bacillaceae</taxon>
        <taxon>Lederbergia</taxon>
    </lineage>
</organism>
<gene>
    <name evidence="1" type="ORF">J8TS2_30610</name>
</gene>
<name>A0ABQ4KN11_9BACI</name>
<sequence length="96" mass="11285">MLKITIKQENQKPRTIRLPYFLINSAGRIATSNLLWKIINSKRKQQQEKAEHDQWLSLEQIEWKDIQPLLEEVKKYKGLTIVDVQDKNGQGVSIEL</sequence>
<protein>
    <submittedName>
        <fullName evidence="1">Uncharacterized protein</fullName>
    </submittedName>
</protein>
<dbReference type="EMBL" id="BORB01000029">
    <property type="protein sequence ID" value="GIN58742.1"/>
    <property type="molecule type" value="Genomic_DNA"/>
</dbReference>
<evidence type="ECO:0000313" key="2">
    <source>
        <dbReference type="Proteomes" id="UP000679950"/>
    </source>
</evidence>
<comment type="caution">
    <text evidence="1">The sequence shown here is derived from an EMBL/GenBank/DDBJ whole genome shotgun (WGS) entry which is preliminary data.</text>
</comment>
<proteinExistence type="predicted"/>
<dbReference type="Proteomes" id="UP000679950">
    <property type="component" value="Unassembled WGS sequence"/>
</dbReference>
<dbReference type="RefSeq" id="WP_212966849.1">
    <property type="nucleotide sequence ID" value="NZ_BORB01000029.1"/>
</dbReference>